<name>A0ABU1P381_9BACL</name>
<keyword evidence="3" id="KW-0804">Transcription</keyword>
<accession>A0ABU1P381</accession>
<keyword evidence="1" id="KW-0805">Transcription regulation</keyword>
<evidence type="ECO:0000256" key="4">
    <source>
        <dbReference type="PROSITE-ProRule" id="PRU00169"/>
    </source>
</evidence>
<evidence type="ECO:0000259" key="5">
    <source>
        <dbReference type="PROSITE" id="PS01124"/>
    </source>
</evidence>
<dbReference type="PROSITE" id="PS00041">
    <property type="entry name" value="HTH_ARAC_FAMILY_1"/>
    <property type="match status" value="1"/>
</dbReference>
<dbReference type="PANTHER" id="PTHR43280:SF28">
    <property type="entry name" value="HTH-TYPE TRANSCRIPTIONAL ACTIVATOR RHAS"/>
    <property type="match status" value="1"/>
</dbReference>
<feature type="domain" description="Response regulatory" evidence="6">
    <location>
        <begin position="3"/>
        <end position="120"/>
    </location>
</feature>
<dbReference type="PANTHER" id="PTHR43280">
    <property type="entry name" value="ARAC-FAMILY TRANSCRIPTIONAL REGULATOR"/>
    <property type="match status" value="1"/>
</dbReference>
<dbReference type="InterPro" id="IPR018060">
    <property type="entry name" value="HTH_AraC"/>
</dbReference>
<evidence type="ECO:0000256" key="2">
    <source>
        <dbReference type="ARBA" id="ARBA00023125"/>
    </source>
</evidence>
<dbReference type="InterPro" id="IPR009057">
    <property type="entry name" value="Homeodomain-like_sf"/>
</dbReference>
<dbReference type="Gene3D" id="1.10.10.60">
    <property type="entry name" value="Homeodomain-like"/>
    <property type="match status" value="2"/>
</dbReference>
<dbReference type="InterPro" id="IPR011006">
    <property type="entry name" value="CheY-like_superfamily"/>
</dbReference>
<dbReference type="Pfam" id="PF12833">
    <property type="entry name" value="HTH_18"/>
    <property type="match status" value="1"/>
</dbReference>
<dbReference type="Gene3D" id="3.40.50.2300">
    <property type="match status" value="1"/>
</dbReference>
<gene>
    <name evidence="7" type="ORF">J2736_005420</name>
</gene>
<proteinExistence type="predicted"/>
<dbReference type="SUPFAM" id="SSF46689">
    <property type="entry name" value="Homeodomain-like"/>
    <property type="match status" value="2"/>
</dbReference>
<dbReference type="SMART" id="SM00342">
    <property type="entry name" value="HTH_ARAC"/>
    <property type="match status" value="1"/>
</dbReference>
<feature type="modified residue" description="4-aspartylphosphate" evidence="4">
    <location>
        <position position="55"/>
    </location>
</feature>
<organism evidence="7 8">
    <name type="scientific">Paenibacillus qinlingensis</name>
    <dbReference type="NCBI Taxonomy" id="1837343"/>
    <lineage>
        <taxon>Bacteria</taxon>
        <taxon>Bacillati</taxon>
        <taxon>Bacillota</taxon>
        <taxon>Bacilli</taxon>
        <taxon>Bacillales</taxon>
        <taxon>Paenibacillaceae</taxon>
        <taxon>Paenibacillus</taxon>
    </lineage>
</organism>
<dbReference type="PROSITE" id="PS01124">
    <property type="entry name" value="HTH_ARAC_FAMILY_2"/>
    <property type="match status" value="1"/>
</dbReference>
<dbReference type="SMART" id="SM00448">
    <property type="entry name" value="REC"/>
    <property type="match status" value="1"/>
</dbReference>
<dbReference type="EMBL" id="JAVDSB010000014">
    <property type="protein sequence ID" value="MDR6554205.1"/>
    <property type="molecule type" value="Genomic_DNA"/>
</dbReference>
<dbReference type="RefSeq" id="WP_310501643.1">
    <property type="nucleotide sequence ID" value="NZ_JAVDSB010000014.1"/>
</dbReference>
<keyword evidence="8" id="KW-1185">Reference proteome</keyword>
<evidence type="ECO:0000313" key="8">
    <source>
        <dbReference type="Proteomes" id="UP001267290"/>
    </source>
</evidence>
<dbReference type="InterPro" id="IPR018062">
    <property type="entry name" value="HTH_AraC-typ_CS"/>
</dbReference>
<dbReference type="InterPro" id="IPR001789">
    <property type="entry name" value="Sig_transdc_resp-reg_receiver"/>
</dbReference>
<dbReference type="InterPro" id="IPR020449">
    <property type="entry name" value="Tscrpt_reg_AraC-type_HTH"/>
</dbReference>
<comment type="caution">
    <text evidence="7">The sequence shown here is derived from an EMBL/GenBank/DDBJ whole genome shotgun (WGS) entry which is preliminary data.</text>
</comment>
<evidence type="ECO:0000256" key="3">
    <source>
        <dbReference type="ARBA" id="ARBA00023163"/>
    </source>
</evidence>
<dbReference type="SUPFAM" id="SSF52172">
    <property type="entry name" value="CheY-like"/>
    <property type="match status" value="1"/>
</dbReference>
<dbReference type="PROSITE" id="PS50110">
    <property type="entry name" value="RESPONSE_REGULATORY"/>
    <property type="match status" value="1"/>
</dbReference>
<dbReference type="Pfam" id="PF00072">
    <property type="entry name" value="Response_reg"/>
    <property type="match status" value="1"/>
</dbReference>
<keyword evidence="4" id="KW-0597">Phosphoprotein</keyword>
<evidence type="ECO:0000256" key="1">
    <source>
        <dbReference type="ARBA" id="ARBA00023015"/>
    </source>
</evidence>
<sequence>MYNLLVVDDEKIAVKGITVGIDWGSFPITHIFEALDVNEAKEILSQNRIDIMISDIEMPGANGLQLQEWVRTNSPQTETIFLTGHANFEYARQAVRLGSFDYVLKPVDHDRLQDIVKLAIAKIKEDQEHLDFHETYKMYYSHWVNELPTLVEKFWQELLSGKIPANEERLTRNFQMYEIPLEMTHTILPILISVEHWKEELNARDEEIMEYAIRKAAAEIIIVDQAGCVIQENGSSLVLLYVAKGSQPSLTEIKAKCEAYISACHRYFQCSLSCYVGEESSLLKLTAKVADLFQNERNNVTKSNCVLMVSEMDQPHLNKPQAPTFSDWIVLLESGKKAELVARIQENIDRLQKTDDVGSETVEAFYYGLLHVVYHVLHKKGLTVHDMLPHQDLQDYSNATRSLNQLRNWAVRIAQISCDYMNSHLKGVSAVTAKVCQYIDEHMEEELSREELAASVYLNPAYLSRLFKKETGLSISEYSLKVRMEKAMKLLAETNDKISYVAEQTGYSHFSFFAKMFKKYSGLSPQEYRKNFQG</sequence>
<feature type="domain" description="HTH araC/xylS-type" evidence="5">
    <location>
        <begin position="433"/>
        <end position="531"/>
    </location>
</feature>
<keyword evidence="2" id="KW-0238">DNA-binding</keyword>
<evidence type="ECO:0000313" key="7">
    <source>
        <dbReference type="EMBL" id="MDR6554205.1"/>
    </source>
</evidence>
<dbReference type="CDD" id="cd17536">
    <property type="entry name" value="REC_YesN-like"/>
    <property type="match status" value="1"/>
</dbReference>
<evidence type="ECO:0000259" key="6">
    <source>
        <dbReference type="PROSITE" id="PS50110"/>
    </source>
</evidence>
<dbReference type="Proteomes" id="UP001267290">
    <property type="component" value="Unassembled WGS sequence"/>
</dbReference>
<dbReference type="PRINTS" id="PR00032">
    <property type="entry name" value="HTHARAC"/>
</dbReference>
<reference evidence="7 8" key="1">
    <citation type="submission" date="2023-07" db="EMBL/GenBank/DDBJ databases">
        <title>Sorghum-associated microbial communities from plants grown in Nebraska, USA.</title>
        <authorList>
            <person name="Schachtman D."/>
        </authorList>
    </citation>
    <scope>NUCLEOTIDE SEQUENCE [LARGE SCALE GENOMIC DNA]</scope>
    <source>
        <strain evidence="7 8">CC258</strain>
    </source>
</reference>
<protein>
    <submittedName>
        <fullName evidence="7">Two-component system response regulator YesN</fullName>
    </submittedName>
</protein>